<evidence type="ECO:0000313" key="3">
    <source>
        <dbReference type="Proteomes" id="UP001385892"/>
    </source>
</evidence>
<protein>
    <submittedName>
        <fullName evidence="2">Uncharacterized protein</fullName>
    </submittedName>
</protein>
<dbReference type="RefSeq" id="WP_340341081.1">
    <property type="nucleotide sequence ID" value="NZ_JBBKZT010000002.1"/>
</dbReference>
<organism evidence="2 3">
    <name type="scientific">Variovorax rhizosphaerae</name>
    <dbReference type="NCBI Taxonomy" id="1836200"/>
    <lineage>
        <taxon>Bacteria</taxon>
        <taxon>Pseudomonadati</taxon>
        <taxon>Pseudomonadota</taxon>
        <taxon>Betaproteobacteria</taxon>
        <taxon>Burkholderiales</taxon>
        <taxon>Comamonadaceae</taxon>
        <taxon>Variovorax</taxon>
    </lineage>
</organism>
<sequence>MVHTQGKLMARATQHDSQAVHDALFPKEEASPPGKSLDALKHGIRAHVKRRHPDKRMPKRAATQQRQTARKP</sequence>
<feature type="compositionally biased region" description="Basic residues" evidence="1">
    <location>
        <begin position="42"/>
        <end position="59"/>
    </location>
</feature>
<evidence type="ECO:0000313" key="2">
    <source>
        <dbReference type="EMBL" id="MEJ8845922.1"/>
    </source>
</evidence>
<gene>
    <name evidence="2" type="ORF">WKW82_04655</name>
</gene>
<keyword evidence="3" id="KW-1185">Reference proteome</keyword>
<evidence type="ECO:0000256" key="1">
    <source>
        <dbReference type="SAM" id="MobiDB-lite"/>
    </source>
</evidence>
<name>A0ABU8WEI5_9BURK</name>
<comment type="caution">
    <text evidence="2">The sequence shown here is derived from an EMBL/GenBank/DDBJ whole genome shotgun (WGS) entry which is preliminary data.</text>
</comment>
<dbReference type="Proteomes" id="UP001385892">
    <property type="component" value="Unassembled WGS sequence"/>
</dbReference>
<proteinExistence type="predicted"/>
<feature type="region of interest" description="Disordered" evidence="1">
    <location>
        <begin position="1"/>
        <end position="72"/>
    </location>
</feature>
<dbReference type="EMBL" id="JBBKZT010000002">
    <property type="protein sequence ID" value="MEJ8845922.1"/>
    <property type="molecule type" value="Genomic_DNA"/>
</dbReference>
<accession>A0ABU8WEI5</accession>
<reference evidence="2 3" key="1">
    <citation type="submission" date="2024-03" db="EMBL/GenBank/DDBJ databases">
        <title>Novel species of the genus Variovorax.</title>
        <authorList>
            <person name="Liu Q."/>
            <person name="Xin Y.-H."/>
        </authorList>
    </citation>
    <scope>NUCLEOTIDE SEQUENCE [LARGE SCALE GENOMIC DNA]</scope>
    <source>
        <strain evidence="2 3">KACC 18900</strain>
    </source>
</reference>
<feature type="compositionally biased region" description="Polar residues" evidence="1">
    <location>
        <begin position="62"/>
        <end position="72"/>
    </location>
</feature>